<evidence type="ECO:0000313" key="4">
    <source>
        <dbReference type="Proteomes" id="UP000796880"/>
    </source>
</evidence>
<keyword evidence="1" id="KW-0812">Transmembrane</keyword>
<keyword evidence="4" id="KW-1185">Reference proteome</keyword>
<evidence type="ECO:0000313" key="3">
    <source>
        <dbReference type="EMBL" id="KAF3433141.1"/>
    </source>
</evidence>
<proteinExistence type="predicted"/>
<protein>
    <recommendedName>
        <fullName evidence="2">DUF7610 domain-containing protein</fullName>
    </recommendedName>
</protein>
<reference evidence="3" key="1">
    <citation type="submission" date="2020-03" db="EMBL/GenBank/DDBJ databases">
        <title>A high-quality chromosome-level genome assembly of a woody plant with both climbing and erect habits, Rhamnella rubrinervis.</title>
        <authorList>
            <person name="Lu Z."/>
            <person name="Yang Y."/>
            <person name="Zhu X."/>
            <person name="Sun Y."/>
        </authorList>
    </citation>
    <scope>NUCLEOTIDE SEQUENCE</scope>
    <source>
        <strain evidence="3">BYM</strain>
        <tissue evidence="3">Leaf</tissue>
    </source>
</reference>
<evidence type="ECO:0000256" key="1">
    <source>
        <dbReference type="SAM" id="Phobius"/>
    </source>
</evidence>
<dbReference type="AlphaFoldDB" id="A0A8K0DQS7"/>
<dbReference type="EMBL" id="VOIH02000011">
    <property type="protein sequence ID" value="KAF3433141.1"/>
    <property type="molecule type" value="Genomic_DNA"/>
</dbReference>
<feature type="transmembrane region" description="Helical" evidence="1">
    <location>
        <begin position="183"/>
        <end position="210"/>
    </location>
</feature>
<accession>A0A8K0DQS7</accession>
<dbReference type="Pfam" id="PF24583">
    <property type="entry name" value="DUF7610"/>
    <property type="match status" value="1"/>
</dbReference>
<keyword evidence="1" id="KW-0472">Membrane</keyword>
<organism evidence="3 4">
    <name type="scientific">Rhamnella rubrinervis</name>
    <dbReference type="NCBI Taxonomy" id="2594499"/>
    <lineage>
        <taxon>Eukaryota</taxon>
        <taxon>Viridiplantae</taxon>
        <taxon>Streptophyta</taxon>
        <taxon>Embryophyta</taxon>
        <taxon>Tracheophyta</taxon>
        <taxon>Spermatophyta</taxon>
        <taxon>Magnoliopsida</taxon>
        <taxon>eudicotyledons</taxon>
        <taxon>Gunneridae</taxon>
        <taxon>Pentapetalae</taxon>
        <taxon>rosids</taxon>
        <taxon>fabids</taxon>
        <taxon>Rosales</taxon>
        <taxon>Rhamnaceae</taxon>
        <taxon>rhamnoid group</taxon>
        <taxon>Rhamneae</taxon>
        <taxon>Rhamnella</taxon>
    </lineage>
</organism>
<name>A0A8K0DQS7_9ROSA</name>
<keyword evidence="1" id="KW-1133">Transmembrane helix</keyword>
<evidence type="ECO:0000259" key="2">
    <source>
        <dbReference type="Pfam" id="PF24583"/>
    </source>
</evidence>
<comment type="caution">
    <text evidence="3">The sequence shown here is derived from an EMBL/GenBank/DDBJ whole genome shotgun (WGS) entry which is preliminary data.</text>
</comment>
<feature type="domain" description="DUF7610" evidence="2">
    <location>
        <begin position="8"/>
        <end position="85"/>
    </location>
</feature>
<sequence>MTKRYSILQKKLQELDSQLVNICSLQADPPITHRLLAQDFEQRLVFLQNLLSAEIASHPTKPHHLNHMSRRLQYIESTFRDWDSTGPTALHHVDNASTCSCTESCLNDDGEVLSPDDDDGLGSPVDSQGNFLEDRALVEYSMGSVENKAVPVLEFSRCLVEEVDKGKGERVTRKEFEAGSTRVGGALLCGAVTTGMVLGIALTSLCMLLFSGGFPYAIDADHFLTPT</sequence>
<dbReference type="InterPro" id="IPR056029">
    <property type="entry name" value="DUF7610"/>
</dbReference>
<gene>
    <name evidence="3" type="ORF">FNV43_RR24243</name>
</gene>
<dbReference type="OrthoDB" id="1190554at2759"/>
<dbReference type="Proteomes" id="UP000796880">
    <property type="component" value="Unassembled WGS sequence"/>
</dbReference>